<sequence length="199" mass="22284">MADTAVQQLAQNSKAKICRSYKKRFLDEALGKIVRSFFPDRFLTWAVVLSDSPCNFESRSGRVSAHLYRWLPCLPQIQQVYGAIMNPFLAYGLYTWHSYFSPDKSRVVSQPVLQSVHDFFERSPASRGASAQSVKLVSRVKTTMMPCCENVGREPAGLPSDMAGRVQRLAGRPSRMSSEICWPGANGWPSANAARPQYD</sequence>
<comment type="caution">
    <text evidence="1">The sequence shown here is derived from an EMBL/GenBank/DDBJ whole genome shotgun (WGS) entry which is preliminary data.</text>
</comment>
<accession>K0SNS1</accession>
<keyword evidence="2" id="KW-1185">Reference proteome</keyword>
<dbReference type="EMBL" id="AGNL01014643">
    <property type="protein sequence ID" value="EJK66609.1"/>
    <property type="molecule type" value="Genomic_DNA"/>
</dbReference>
<proteinExistence type="predicted"/>
<organism evidence="1 2">
    <name type="scientific">Thalassiosira oceanica</name>
    <name type="common">Marine diatom</name>
    <dbReference type="NCBI Taxonomy" id="159749"/>
    <lineage>
        <taxon>Eukaryota</taxon>
        <taxon>Sar</taxon>
        <taxon>Stramenopiles</taxon>
        <taxon>Ochrophyta</taxon>
        <taxon>Bacillariophyta</taxon>
        <taxon>Coscinodiscophyceae</taxon>
        <taxon>Thalassiosirophycidae</taxon>
        <taxon>Thalassiosirales</taxon>
        <taxon>Thalassiosiraceae</taxon>
        <taxon>Thalassiosira</taxon>
    </lineage>
</organism>
<evidence type="ECO:0000313" key="1">
    <source>
        <dbReference type="EMBL" id="EJK66609.1"/>
    </source>
</evidence>
<name>K0SNS1_THAOC</name>
<evidence type="ECO:0000313" key="2">
    <source>
        <dbReference type="Proteomes" id="UP000266841"/>
    </source>
</evidence>
<dbReference type="Proteomes" id="UP000266841">
    <property type="component" value="Unassembled WGS sequence"/>
</dbReference>
<reference evidence="1 2" key="1">
    <citation type="journal article" date="2012" name="Genome Biol.">
        <title>Genome and low-iron response of an oceanic diatom adapted to chronic iron limitation.</title>
        <authorList>
            <person name="Lommer M."/>
            <person name="Specht M."/>
            <person name="Roy A.S."/>
            <person name="Kraemer L."/>
            <person name="Andreson R."/>
            <person name="Gutowska M.A."/>
            <person name="Wolf J."/>
            <person name="Bergner S.V."/>
            <person name="Schilhabel M.B."/>
            <person name="Klostermeier U.C."/>
            <person name="Beiko R.G."/>
            <person name="Rosenstiel P."/>
            <person name="Hippler M."/>
            <person name="Laroche J."/>
        </authorList>
    </citation>
    <scope>NUCLEOTIDE SEQUENCE [LARGE SCALE GENOMIC DNA]</scope>
    <source>
        <strain evidence="1 2">CCMP1005</strain>
    </source>
</reference>
<gene>
    <name evidence="1" type="ORF">THAOC_12460</name>
</gene>
<dbReference type="eggNOG" id="ENOG502SWE2">
    <property type="taxonomic scope" value="Eukaryota"/>
</dbReference>
<dbReference type="AlphaFoldDB" id="K0SNS1"/>
<protein>
    <submittedName>
        <fullName evidence="1">Uncharacterized protein</fullName>
    </submittedName>
</protein>